<feature type="transmembrane region" description="Helical" evidence="1">
    <location>
        <begin position="78"/>
        <end position="96"/>
    </location>
</feature>
<sequence length="188" mass="20809">MYSFMVFLHIVGVLLMFGAVSLTLAAMVGLLVARHVMILRTWANFAVKMDGLLPPSAVFVIGPGIYLTISAWGWQTAWINMSLVLLLFMCMAGPVINLPRLKRIAAAANEHPLEHMSEALQIECRNVVLWRSVSMMALQLIAIVYMMTMKPSIIGAIVAVMVCTIIGLVLAQFALYSTTKRPEMINNR</sequence>
<feature type="transmembrane region" description="Helical" evidence="1">
    <location>
        <begin position="6"/>
        <end position="32"/>
    </location>
</feature>
<feature type="transmembrane region" description="Helical" evidence="1">
    <location>
        <begin position="128"/>
        <end position="147"/>
    </location>
</feature>
<dbReference type="EMBL" id="MASJ01000042">
    <property type="protein sequence ID" value="OCS82313.1"/>
    <property type="molecule type" value="Genomic_DNA"/>
</dbReference>
<organism evidence="2 3">
    <name type="scientific">Caryophanon tenue</name>
    <dbReference type="NCBI Taxonomy" id="33978"/>
    <lineage>
        <taxon>Bacteria</taxon>
        <taxon>Bacillati</taxon>
        <taxon>Bacillota</taxon>
        <taxon>Bacilli</taxon>
        <taxon>Bacillales</taxon>
        <taxon>Caryophanaceae</taxon>
        <taxon>Caryophanon</taxon>
    </lineage>
</organism>
<reference evidence="2 3" key="1">
    <citation type="submission" date="2016-07" db="EMBL/GenBank/DDBJ databases">
        <title>Caryophanon tenue genome sequencing.</title>
        <authorList>
            <person name="Verma A."/>
            <person name="Pal Y."/>
            <person name="Krishnamurthi S."/>
        </authorList>
    </citation>
    <scope>NUCLEOTIDE SEQUENCE [LARGE SCALE GENOMIC DNA]</scope>
    <source>
        <strain evidence="2 3">DSM 14152</strain>
    </source>
</reference>
<dbReference type="OrthoDB" id="2427022at2"/>
<comment type="caution">
    <text evidence="2">The sequence shown here is derived from an EMBL/GenBank/DDBJ whole genome shotgun (WGS) entry which is preliminary data.</text>
</comment>
<protein>
    <recommendedName>
        <fullName evidence="4">DUF2269 domain-containing protein</fullName>
    </recommendedName>
</protein>
<keyword evidence="1" id="KW-0472">Membrane</keyword>
<evidence type="ECO:0000256" key="1">
    <source>
        <dbReference type="SAM" id="Phobius"/>
    </source>
</evidence>
<dbReference type="AlphaFoldDB" id="A0A1C0Y599"/>
<evidence type="ECO:0000313" key="3">
    <source>
        <dbReference type="Proteomes" id="UP000093199"/>
    </source>
</evidence>
<keyword evidence="1" id="KW-1133">Transmembrane helix</keyword>
<evidence type="ECO:0008006" key="4">
    <source>
        <dbReference type="Google" id="ProtNLM"/>
    </source>
</evidence>
<gene>
    <name evidence="2" type="ORF">A6M13_07725</name>
</gene>
<feature type="transmembrane region" description="Helical" evidence="1">
    <location>
        <begin position="52"/>
        <end position="72"/>
    </location>
</feature>
<name>A0A1C0Y599_9BACL</name>
<feature type="transmembrane region" description="Helical" evidence="1">
    <location>
        <begin position="153"/>
        <end position="176"/>
    </location>
</feature>
<proteinExistence type="predicted"/>
<keyword evidence="3" id="KW-1185">Reference proteome</keyword>
<dbReference type="STRING" id="33978.A6M13_07725"/>
<dbReference type="Proteomes" id="UP000093199">
    <property type="component" value="Unassembled WGS sequence"/>
</dbReference>
<evidence type="ECO:0000313" key="2">
    <source>
        <dbReference type="EMBL" id="OCS82313.1"/>
    </source>
</evidence>
<keyword evidence="1" id="KW-0812">Transmembrane</keyword>
<dbReference type="RefSeq" id="WP_066548727.1">
    <property type="nucleotide sequence ID" value="NZ_MASJ01000042.1"/>
</dbReference>
<accession>A0A1C0Y599</accession>